<dbReference type="EMBL" id="JAHRHJ020000004">
    <property type="protein sequence ID" value="KAH9317608.1"/>
    <property type="molecule type" value="Genomic_DNA"/>
</dbReference>
<dbReference type="Proteomes" id="UP000824469">
    <property type="component" value="Unassembled WGS sequence"/>
</dbReference>
<gene>
    <name evidence="2" type="ORF">KI387_019377</name>
</gene>
<feature type="region of interest" description="Disordered" evidence="1">
    <location>
        <begin position="87"/>
        <end position="107"/>
    </location>
</feature>
<evidence type="ECO:0000256" key="1">
    <source>
        <dbReference type="SAM" id="MobiDB-lite"/>
    </source>
</evidence>
<evidence type="ECO:0000313" key="3">
    <source>
        <dbReference type="Proteomes" id="UP000824469"/>
    </source>
</evidence>
<evidence type="ECO:0000313" key="2">
    <source>
        <dbReference type="EMBL" id="KAH9317608.1"/>
    </source>
</evidence>
<feature type="non-terminal residue" evidence="2">
    <location>
        <position position="107"/>
    </location>
</feature>
<sequence length="107" mass="12742">MVSVKKFDLQWMPNVVCELEIEPILVTMRAKAARNKEILKQILLVTREEMVNGKYPDPFHQKYIYQETMHVIRILQGEIQCLKEHSRKLEKNNSTEAPQKDLDEFRE</sequence>
<name>A0AA38G993_TAXCH</name>
<organism evidence="2 3">
    <name type="scientific">Taxus chinensis</name>
    <name type="common">Chinese yew</name>
    <name type="synonym">Taxus wallichiana var. chinensis</name>
    <dbReference type="NCBI Taxonomy" id="29808"/>
    <lineage>
        <taxon>Eukaryota</taxon>
        <taxon>Viridiplantae</taxon>
        <taxon>Streptophyta</taxon>
        <taxon>Embryophyta</taxon>
        <taxon>Tracheophyta</taxon>
        <taxon>Spermatophyta</taxon>
        <taxon>Pinopsida</taxon>
        <taxon>Pinidae</taxon>
        <taxon>Conifers II</taxon>
        <taxon>Cupressales</taxon>
        <taxon>Taxaceae</taxon>
        <taxon>Taxus</taxon>
    </lineage>
</organism>
<keyword evidence="3" id="KW-1185">Reference proteome</keyword>
<protein>
    <submittedName>
        <fullName evidence="2">Uncharacterized protein</fullName>
    </submittedName>
</protein>
<proteinExistence type="predicted"/>
<accession>A0AA38G993</accession>
<comment type="caution">
    <text evidence="2">The sequence shown here is derived from an EMBL/GenBank/DDBJ whole genome shotgun (WGS) entry which is preliminary data.</text>
</comment>
<dbReference type="AlphaFoldDB" id="A0AA38G993"/>
<reference evidence="2 3" key="1">
    <citation type="journal article" date="2021" name="Nat. Plants">
        <title>The Taxus genome provides insights into paclitaxel biosynthesis.</title>
        <authorList>
            <person name="Xiong X."/>
            <person name="Gou J."/>
            <person name="Liao Q."/>
            <person name="Li Y."/>
            <person name="Zhou Q."/>
            <person name="Bi G."/>
            <person name="Li C."/>
            <person name="Du R."/>
            <person name="Wang X."/>
            <person name="Sun T."/>
            <person name="Guo L."/>
            <person name="Liang H."/>
            <person name="Lu P."/>
            <person name="Wu Y."/>
            <person name="Zhang Z."/>
            <person name="Ro D.K."/>
            <person name="Shang Y."/>
            <person name="Huang S."/>
            <person name="Yan J."/>
        </authorList>
    </citation>
    <scope>NUCLEOTIDE SEQUENCE [LARGE SCALE GENOMIC DNA]</scope>
    <source>
        <strain evidence="2">Ta-2019</strain>
    </source>
</reference>